<dbReference type="InterPro" id="IPR006186">
    <property type="entry name" value="Ser/Thr-sp_prot-phosphatase"/>
</dbReference>
<sequence length="230" mass="25797">MAISDIHGAASTFNCLLQQIELFPSDTLIICGDMIDRLGGSNGVIDTIIKLQNDGYDIRPIRGNHEELMLTAVQSGVFEDLLDWLENGGDQTLRSYGVSHPQLMPKEHLQFLSSLPLYCVTDHFVFVHAGINCTLDDPFSPRGRHHMLWDRSGIIDIGKLCALRVVSGHSTRKLDDIQKSLKMDHIRIDNGVYLRGVEGKGNLVCVDLDAQQMWVQPCIDEILNDIRMRS</sequence>
<dbReference type="PANTHER" id="PTHR42850">
    <property type="entry name" value="METALLOPHOSPHOESTERASE"/>
    <property type="match status" value="1"/>
</dbReference>
<evidence type="ECO:0000313" key="2">
    <source>
        <dbReference type="EMBL" id="MBJ6802767.1"/>
    </source>
</evidence>
<dbReference type="Gene3D" id="3.60.21.10">
    <property type="match status" value="1"/>
</dbReference>
<dbReference type="SUPFAM" id="SSF56300">
    <property type="entry name" value="Metallo-dependent phosphatases"/>
    <property type="match status" value="1"/>
</dbReference>
<name>A0ABS0YXS2_9BACT</name>
<dbReference type="InterPro" id="IPR029052">
    <property type="entry name" value="Metallo-depent_PP-like"/>
</dbReference>
<dbReference type="Proteomes" id="UP000641025">
    <property type="component" value="Unassembled WGS sequence"/>
</dbReference>
<reference evidence="2 3" key="1">
    <citation type="submission" date="2020-12" db="EMBL/GenBank/DDBJ databases">
        <title>Geomonas sp. Red259, isolated from paddy soil.</title>
        <authorList>
            <person name="Xu Z."/>
            <person name="Zhang Z."/>
            <person name="Masuda Y."/>
            <person name="Itoh H."/>
            <person name="Senoo K."/>
        </authorList>
    </citation>
    <scope>NUCLEOTIDE SEQUENCE [LARGE SCALE GENOMIC DNA]</scope>
    <source>
        <strain evidence="2 3">Red259</strain>
    </source>
</reference>
<feature type="domain" description="Serine/threonine specific protein phosphatases" evidence="1">
    <location>
        <begin position="61"/>
        <end position="66"/>
    </location>
</feature>
<organism evidence="2 3">
    <name type="scientific">Geomonas propionica</name>
    <dbReference type="NCBI Taxonomy" id="2798582"/>
    <lineage>
        <taxon>Bacteria</taxon>
        <taxon>Pseudomonadati</taxon>
        <taxon>Thermodesulfobacteriota</taxon>
        <taxon>Desulfuromonadia</taxon>
        <taxon>Geobacterales</taxon>
        <taxon>Geobacteraceae</taxon>
        <taxon>Geomonas</taxon>
    </lineage>
</organism>
<evidence type="ECO:0000313" key="3">
    <source>
        <dbReference type="Proteomes" id="UP000641025"/>
    </source>
</evidence>
<dbReference type="Pfam" id="PF00149">
    <property type="entry name" value="Metallophos"/>
    <property type="match status" value="1"/>
</dbReference>
<dbReference type="EMBL" id="JAEMHK010000026">
    <property type="protein sequence ID" value="MBJ6802767.1"/>
    <property type="molecule type" value="Genomic_DNA"/>
</dbReference>
<dbReference type="InterPro" id="IPR050126">
    <property type="entry name" value="Ap4A_hydrolase"/>
</dbReference>
<evidence type="ECO:0000259" key="1">
    <source>
        <dbReference type="PROSITE" id="PS00125"/>
    </source>
</evidence>
<gene>
    <name evidence="2" type="ORF">JFN90_21765</name>
</gene>
<dbReference type="RefSeq" id="WP_199397237.1">
    <property type="nucleotide sequence ID" value="NZ_JAEMHK010000026.1"/>
</dbReference>
<dbReference type="PROSITE" id="PS00125">
    <property type="entry name" value="SER_THR_PHOSPHATASE"/>
    <property type="match status" value="1"/>
</dbReference>
<dbReference type="InterPro" id="IPR004843">
    <property type="entry name" value="Calcineurin-like_PHP"/>
</dbReference>
<accession>A0ABS0YXS2</accession>
<comment type="caution">
    <text evidence="2">The sequence shown here is derived from an EMBL/GenBank/DDBJ whole genome shotgun (WGS) entry which is preliminary data.</text>
</comment>
<dbReference type="PANTHER" id="PTHR42850:SF4">
    <property type="entry name" value="ZINC-DEPENDENT ENDOPOLYPHOSPHATASE"/>
    <property type="match status" value="1"/>
</dbReference>
<keyword evidence="3" id="KW-1185">Reference proteome</keyword>
<proteinExistence type="predicted"/>
<protein>
    <submittedName>
        <fullName evidence="2">Metallophosphoesterase</fullName>
    </submittedName>
</protein>